<dbReference type="InterPro" id="IPR059031">
    <property type="entry name" value="SH3_20"/>
</dbReference>
<evidence type="ECO:0000256" key="1">
    <source>
        <dbReference type="ARBA" id="ARBA00004236"/>
    </source>
</evidence>
<feature type="domain" description="SH3" evidence="11">
    <location>
        <begin position="308"/>
        <end position="368"/>
    </location>
</feature>
<evidence type="ECO:0000256" key="10">
    <source>
        <dbReference type="SAM" id="MobiDB-lite"/>
    </source>
</evidence>
<evidence type="ECO:0000256" key="5">
    <source>
        <dbReference type="ARBA" id="ARBA00022490"/>
    </source>
</evidence>
<dbReference type="GO" id="GO:0005886">
    <property type="term" value="C:plasma membrane"/>
    <property type="evidence" value="ECO:0007669"/>
    <property type="project" value="UniProtKB-SubCell"/>
</dbReference>
<name>A0A085MWT0_9BILA</name>
<dbReference type="PROSITE" id="PS50002">
    <property type="entry name" value="SH3"/>
    <property type="match status" value="1"/>
</dbReference>
<keyword evidence="3 9" id="KW-0728">SH3 domain</keyword>
<evidence type="ECO:0000256" key="7">
    <source>
        <dbReference type="ARBA" id="ARBA00022771"/>
    </source>
</evidence>
<organism evidence="12">
    <name type="scientific">Trichuris suis</name>
    <name type="common">pig whipworm</name>
    <dbReference type="NCBI Taxonomy" id="68888"/>
    <lineage>
        <taxon>Eukaryota</taxon>
        <taxon>Metazoa</taxon>
        <taxon>Ecdysozoa</taxon>
        <taxon>Nematoda</taxon>
        <taxon>Enoplea</taxon>
        <taxon>Dorylaimia</taxon>
        <taxon>Trichinellida</taxon>
        <taxon>Trichuridae</taxon>
        <taxon>Trichuris</taxon>
    </lineage>
</organism>
<dbReference type="PANTHER" id="PTHR15135:SF7">
    <property type="entry name" value="STAC-LIKE, ISOFORM J"/>
    <property type="match status" value="1"/>
</dbReference>
<dbReference type="SMART" id="SM00326">
    <property type="entry name" value="SH3"/>
    <property type="match status" value="1"/>
</dbReference>
<dbReference type="Pfam" id="PF00018">
    <property type="entry name" value="SH3_1"/>
    <property type="match status" value="1"/>
</dbReference>
<feature type="compositionally biased region" description="Low complexity" evidence="10">
    <location>
        <begin position="87"/>
        <end position="96"/>
    </location>
</feature>
<dbReference type="SUPFAM" id="SSF50044">
    <property type="entry name" value="SH3-domain"/>
    <property type="match status" value="1"/>
</dbReference>
<keyword evidence="8" id="KW-0472">Membrane</keyword>
<accession>A0A085MWT0</accession>
<comment type="subcellular location">
    <subcellularLocation>
        <location evidence="1">Cell membrane</location>
    </subcellularLocation>
    <subcellularLocation>
        <location evidence="2">Cytoplasm</location>
    </subcellularLocation>
</comment>
<keyword evidence="4" id="KW-1003">Cell membrane</keyword>
<dbReference type="Proteomes" id="UP000030758">
    <property type="component" value="Unassembled WGS sequence"/>
</dbReference>
<protein>
    <recommendedName>
        <fullName evidence="11">SH3 domain-containing protein</fullName>
    </recommendedName>
</protein>
<evidence type="ECO:0000256" key="9">
    <source>
        <dbReference type="PROSITE-ProRule" id="PRU00192"/>
    </source>
</evidence>
<gene>
    <name evidence="12" type="ORF">M514_04746</name>
</gene>
<evidence type="ECO:0000313" key="12">
    <source>
        <dbReference type="EMBL" id="KFD61676.1"/>
    </source>
</evidence>
<feature type="region of interest" description="Disordered" evidence="10">
    <location>
        <begin position="25"/>
        <end position="60"/>
    </location>
</feature>
<feature type="compositionally biased region" description="Polar residues" evidence="10">
    <location>
        <begin position="152"/>
        <end position="179"/>
    </location>
</feature>
<keyword evidence="7" id="KW-0862">Zinc</keyword>
<keyword evidence="7" id="KW-0479">Metal-binding</keyword>
<dbReference type="InterPro" id="IPR001452">
    <property type="entry name" value="SH3_domain"/>
</dbReference>
<evidence type="ECO:0000259" key="11">
    <source>
        <dbReference type="PROSITE" id="PS50002"/>
    </source>
</evidence>
<keyword evidence="7" id="KW-0863">Zinc-finger</keyword>
<evidence type="ECO:0000256" key="6">
    <source>
        <dbReference type="ARBA" id="ARBA00022737"/>
    </source>
</evidence>
<evidence type="ECO:0000256" key="3">
    <source>
        <dbReference type="ARBA" id="ARBA00022443"/>
    </source>
</evidence>
<dbReference type="PANTHER" id="PTHR15135">
    <property type="entry name" value="STAC"/>
    <property type="match status" value="1"/>
</dbReference>
<dbReference type="GO" id="GO:0003009">
    <property type="term" value="P:skeletal muscle contraction"/>
    <property type="evidence" value="ECO:0007669"/>
    <property type="project" value="TreeGrafter"/>
</dbReference>
<keyword evidence="5" id="KW-0963">Cytoplasm</keyword>
<evidence type="ECO:0000256" key="4">
    <source>
        <dbReference type="ARBA" id="ARBA00022475"/>
    </source>
</evidence>
<dbReference type="AlphaFoldDB" id="A0A085MWT0"/>
<proteinExistence type="predicted"/>
<dbReference type="GO" id="GO:0008270">
    <property type="term" value="F:zinc ion binding"/>
    <property type="evidence" value="ECO:0007669"/>
    <property type="project" value="UniProtKB-KW"/>
</dbReference>
<dbReference type="GO" id="GO:0005737">
    <property type="term" value="C:cytoplasm"/>
    <property type="evidence" value="ECO:0007669"/>
    <property type="project" value="UniProtKB-SubCell"/>
</dbReference>
<keyword evidence="6" id="KW-0677">Repeat</keyword>
<dbReference type="EMBL" id="KL367615">
    <property type="protein sequence ID" value="KFD61676.1"/>
    <property type="molecule type" value="Genomic_DNA"/>
</dbReference>
<dbReference type="Pfam" id="PF26085">
    <property type="entry name" value="SH3_20"/>
    <property type="match status" value="1"/>
</dbReference>
<dbReference type="Gene3D" id="2.30.30.40">
    <property type="entry name" value="SH3 Domains"/>
    <property type="match status" value="1"/>
</dbReference>
<sequence>MICSSGTLPFLFQHRARRTYKSGKLAVDKAEGRTQSADDTVPPNNRNDSNRRSECGPSKNVAHNRWRKLFKVFKVSQAFLDLKKNASESSNEEPNSTCNTPTKPTVDPIYMALKRAHLMATLRGEQFSRSLDLVADRDEDSYDELNAGHSGLQASRGSPNVEQTRLQHSLNQTRTTPSDVGSEANEEEQASEGTIAQDQAATKAQESPACALKFQPPVQLPKAKVPGRSKEIRSTKGIRAKSQPPASTEDDSKKPTKREQREIDAEIEQKAFDRHHYKVPPLKKLYVVMQEKEAAFNEKMKSRKRSDIRKDTYAVIHEFRAKFPGDLDLRPGDRLTILDARDPDWWTGYKANEPCGRFPSTSVDRLRLYEQILQVRQNLQLWDDKKKVRVYRDQVNGQPNGHAIESSDILPDCVRSRNNGKWIHNHTHGQQPIHQLPRSTFGLDKMNDEEKLMVNNE</sequence>
<dbReference type="InterPro" id="IPR036028">
    <property type="entry name" value="SH3-like_dom_sf"/>
</dbReference>
<reference evidence="12" key="1">
    <citation type="journal article" date="2014" name="Nat. Genet.">
        <title>Genome and transcriptome of the porcine whipworm Trichuris suis.</title>
        <authorList>
            <person name="Jex A.R."/>
            <person name="Nejsum P."/>
            <person name="Schwarz E.M."/>
            <person name="Hu L."/>
            <person name="Young N.D."/>
            <person name="Hall R.S."/>
            <person name="Korhonen P.K."/>
            <person name="Liao S."/>
            <person name="Thamsborg S."/>
            <person name="Xia J."/>
            <person name="Xu P."/>
            <person name="Wang S."/>
            <person name="Scheerlinck J.P."/>
            <person name="Hofmann A."/>
            <person name="Sternberg P.W."/>
            <person name="Wang J."/>
            <person name="Gasser R.B."/>
        </authorList>
    </citation>
    <scope>NUCLEOTIDE SEQUENCE [LARGE SCALE GENOMIC DNA]</scope>
    <source>
        <strain evidence="12">DCEP-RM93F</strain>
    </source>
</reference>
<dbReference type="InterPro" id="IPR039688">
    <property type="entry name" value="STAC1/2/3"/>
</dbReference>
<feature type="compositionally biased region" description="Basic and acidic residues" evidence="10">
    <location>
        <begin position="250"/>
        <end position="261"/>
    </location>
</feature>
<dbReference type="GO" id="GO:1903078">
    <property type="term" value="P:positive regulation of protein localization to plasma membrane"/>
    <property type="evidence" value="ECO:0007669"/>
    <property type="project" value="TreeGrafter"/>
</dbReference>
<feature type="region of interest" description="Disordered" evidence="10">
    <location>
        <begin position="142"/>
        <end position="261"/>
    </location>
</feature>
<feature type="region of interest" description="Disordered" evidence="10">
    <location>
        <begin position="85"/>
        <end position="104"/>
    </location>
</feature>
<evidence type="ECO:0000256" key="8">
    <source>
        <dbReference type="ARBA" id="ARBA00023136"/>
    </source>
</evidence>
<evidence type="ECO:0000256" key="2">
    <source>
        <dbReference type="ARBA" id="ARBA00004496"/>
    </source>
</evidence>
<feature type="compositionally biased region" description="Polar residues" evidence="10">
    <location>
        <begin position="191"/>
        <end position="205"/>
    </location>
</feature>